<evidence type="ECO:0000256" key="5">
    <source>
        <dbReference type="ARBA" id="ARBA00022725"/>
    </source>
</evidence>
<keyword evidence="8" id="KW-0675">Receptor</keyword>
<proteinExistence type="predicted"/>
<evidence type="ECO:0000256" key="6">
    <source>
        <dbReference type="ARBA" id="ARBA00022989"/>
    </source>
</evidence>
<evidence type="ECO:0000256" key="4">
    <source>
        <dbReference type="ARBA" id="ARBA00022692"/>
    </source>
</evidence>
<evidence type="ECO:0000256" key="3">
    <source>
        <dbReference type="ARBA" id="ARBA00022606"/>
    </source>
</evidence>
<dbReference type="AlphaFoldDB" id="A0A7M7MSG6"/>
<dbReference type="InterPro" id="IPR004117">
    <property type="entry name" value="7tm6_olfct_rcpt"/>
</dbReference>
<dbReference type="GO" id="GO:0005886">
    <property type="term" value="C:plasma membrane"/>
    <property type="evidence" value="ECO:0007669"/>
    <property type="project" value="UniProtKB-SubCell"/>
</dbReference>
<dbReference type="OrthoDB" id="8185860at2759"/>
<dbReference type="GO" id="GO:0005549">
    <property type="term" value="F:odorant binding"/>
    <property type="evidence" value="ECO:0007669"/>
    <property type="project" value="InterPro"/>
</dbReference>
<evidence type="ECO:0000256" key="7">
    <source>
        <dbReference type="ARBA" id="ARBA00023136"/>
    </source>
</evidence>
<feature type="transmembrane region" description="Helical" evidence="10">
    <location>
        <begin position="708"/>
        <end position="726"/>
    </location>
</feature>
<feature type="transmembrane region" description="Helical" evidence="10">
    <location>
        <begin position="475"/>
        <end position="498"/>
    </location>
</feature>
<keyword evidence="2" id="KW-1003">Cell membrane</keyword>
<feature type="transmembrane region" description="Helical" evidence="10">
    <location>
        <begin position="683"/>
        <end position="702"/>
    </location>
</feature>
<protein>
    <submittedName>
        <fullName evidence="13">Uncharacterized protein LOC724590</fullName>
    </submittedName>
</protein>
<dbReference type="RefSeq" id="XP_026300226.1">
    <property type="nucleotide sequence ID" value="XM_026444441.1"/>
</dbReference>
<feature type="transmembrane region" description="Helical" evidence="10">
    <location>
        <begin position="125"/>
        <end position="150"/>
    </location>
</feature>
<reference evidence="11" key="1">
    <citation type="submission" date="2021-01" db="UniProtKB">
        <authorList>
            <consortium name="EnsemblMetazoa"/>
        </authorList>
    </citation>
    <scope>IDENTIFICATION</scope>
    <source>
        <strain evidence="11">DH4</strain>
    </source>
</reference>
<evidence type="ECO:0000256" key="10">
    <source>
        <dbReference type="SAM" id="Phobius"/>
    </source>
</evidence>
<keyword evidence="5" id="KW-0552">Olfaction</keyword>
<dbReference type="PANTHER" id="PTHR21137">
    <property type="entry name" value="ODORANT RECEPTOR"/>
    <property type="match status" value="1"/>
</dbReference>
<feature type="transmembrane region" description="Helical" evidence="10">
    <location>
        <begin position="269"/>
        <end position="293"/>
    </location>
</feature>
<feature type="transmembrane region" description="Helical" evidence="10">
    <location>
        <begin position="67"/>
        <end position="90"/>
    </location>
</feature>
<evidence type="ECO:0000256" key="8">
    <source>
        <dbReference type="ARBA" id="ARBA00023170"/>
    </source>
</evidence>
<feature type="transmembrane region" description="Helical" evidence="10">
    <location>
        <begin position="533"/>
        <end position="558"/>
    </location>
</feature>
<feature type="transmembrane region" description="Helical" evidence="10">
    <location>
        <begin position="299"/>
        <end position="319"/>
    </location>
</feature>
<evidence type="ECO:0000313" key="12">
    <source>
        <dbReference type="Proteomes" id="UP000005203"/>
    </source>
</evidence>
<evidence type="ECO:0000256" key="2">
    <source>
        <dbReference type="ARBA" id="ARBA00022475"/>
    </source>
</evidence>
<keyword evidence="6 10" id="KW-1133">Transmembrane helix</keyword>
<dbReference type="GeneID" id="724590"/>
<dbReference type="GO" id="GO:0007165">
    <property type="term" value="P:signal transduction"/>
    <property type="evidence" value="ECO:0007669"/>
    <property type="project" value="UniProtKB-KW"/>
</dbReference>
<dbReference type="GO" id="GO:0004984">
    <property type="term" value="F:olfactory receptor activity"/>
    <property type="evidence" value="ECO:0007669"/>
    <property type="project" value="InterPro"/>
</dbReference>
<evidence type="ECO:0000313" key="11">
    <source>
        <dbReference type="EnsemblMetazoa" id="XP_026300226"/>
    </source>
</evidence>
<keyword evidence="9" id="KW-0807">Transducer</keyword>
<dbReference type="Pfam" id="PF02949">
    <property type="entry name" value="7tm_6"/>
    <property type="match status" value="2"/>
</dbReference>
<accession>A0A7M7MSG6</accession>
<dbReference type="EnsemblMetazoa" id="XM_026444441">
    <property type="protein sequence ID" value="XP_026300226"/>
    <property type="gene ID" value="LOC724590"/>
</dbReference>
<keyword evidence="7 10" id="KW-0472">Membrane</keyword>
<evidence type="ECO:0000313" key="13">
    <source>
        <dbReference type="RefSeq" id="XP_026300226.1"/>
    </source>
</evidence>
<name>A0A7M7MSG6_APIME</name>
<reference evidence="13" key="2">
    <citation type="submission" date="2025-04" db="UniProtKB">
        <authorList>
            <consortium name="RefSeq"/>
        </authorList>
    </citation>
    <scope>IDENTIFICATION</scope>
    <source>
        <strain evidence="13">DH4</strain>
        <tissue evidence="13">Whole body</tissue>
    </source>
</reference>
<accession>A0A8B8H888</accession>
<organism evidence="11">
    <name type="scientific">Apis mellifera</name>
    <name type="common">Honeybee</name>
    <dbReference type="NCBI Taxonomy" id="7460"/>
    <lineage>
        <taxon>Eukaryota</taxon>
        <taxon>Metazoa</taxon>
        <taxon>Ecdysozoa</taxon>
        <taxon>Arthropoda</taxon>
        <taxon>Hexapoda</taxon>
        <taxon>Insecta</taxon>
        <taxon>Pterygota</taxon>
        <taxon>Neoptera</taxon>
        <taxon>Endopterygota</taxon>
        <taxon>Hymenoptera</taxon>
        <taxon>Apocrita</taxon>
        <taxon>Aculeata</taxon>
        <taxon>Apoidea</taxon>
        <taxon>Anthophila</taxon>
        <taxon>Apidae</taxon>
        <taxon>Apis</taxon>
    </lineage>
</organism>
<keyword evidence="4 10" id="KW-0812">Transmembrane</keyword>
<feature type="transmembrane region" description="Helical" evidence="10">
    <location>
        <begin position="587"/>
        <end position="618"/>
    </location>
</feature>
<dbReference type="PANTHER" id="PTHR21137:SF35">
    <property type="entry name" value="ODORANT RECEPTOR 19A-RELATED"/>
    <property type="match status" value="1"/>
</dbReference>
<evidence type="ECO:0000256" key="1">
    <source>
        <dbReference type="ARBA" id="ARBA00004651"/>
    </source>
</evidence>
<feature type="transmembrane region" description="Helical" evidence="10">
    <location>
        <begin position="38"/>
        <end position="55"/>
    </location>
</feature>
<feature type="transmembrane region" description="Helical" evidence="10">
    <location>
        <begin position="446"/>
        <end position="463"/>
    </location>
</feature>
<comment type="subcellular location">
    <subcellularLocation>
        <location evidence="1">Cell membrane</location>
        <topology evidence="1">Multi-pass membrane protein</topology>
    </subcellularLocation>
</comment>
<sequence length="813" mass="95200">MQTESQLDISINLSTFFLKNVGIWMSDNPNEQRRIKMLFLYTIWNLLFGTVVNSRDLYFTLLYDGDILYVTTNNITMIMGMVKICIILIYKKKFLNLIVYMQQNFWNVNYDHREKQILDDCRKTCIFFVSCVTIMAICAMICYIMIPFIAQSGSNESERMLPFNMWINLPISRTPYYQITFLIQATCVYYVGISYFCFDNIFCIMAVHLAGQFRILRYRFTKLCDMEYGIKENSQSILSKQMHKFYEKFRKCVQHHQALIDFYQNLENVYTMITFGQVLVFSVLICLFGYQVLVATISFARRFIFVFMLNGSMFLLFMVTYSCNGVIEHSDNVAVGAYSALWTIMPMDKFGKILRKDLIIVIRRSRRVCCLTANGFFPVSLETYTKILSTALSYFTLLSNRIENRSVIMQTESQVDISMNLSTFFLKNVGVWISDNPSEQRWRNMLLGYTTWILLSGIIINGRDLYFTLLYNGDILYATTNNITMIMGLVKICIILMYKKKFLNLIVYMQQNFWNLNYDHCEKRILDDCRKTCTFFVSSVTSMAICAMICYLMIPFIVQSGKNESERMLPFNMWINLPVSRTPYYEIIFFIQAMCVYYVGISTFCFDNIFCIMAVHLAGQFRILRYRFTKLCDVEYENSQSILSKQMQKFYEKFKKCVQHHQTLIDFYQNLENVYTTITLEQVLVFSVLICLFGYQVLVATASFARRFIFVFLLNGSIFLLFMVTYSCNGVIEHSDNVAIGAYSALWTIMPMDKFGKIFRKDLMIVIRRSRRVCCLTANGFFPVSLETYTKILSTALSYFTLLSNRVENANSS</sequence>
<gene>
    <name evidence="13" type="primary">LOC724590</name>
</gene>
<keyword evidence="3" id="KW-0716">Sensory transduction</keyword>
<dbReference type="Proteomes" id="UP000005203">
    <property type="component" value="Linkage group LG12"/>
</dbReference>
<evidence type="ECO:0000256" key="9">
    <source>
        <dbReference type="ARBA" id="ARBA00023224"/>
    </source>
</evidence>
<keyword evidence="12" id="KW-1185">Reference proteome</keyword>
<dbReference type="KEGG" id="ame:724590"/>